<accession>A0A086BJX3</accession>
<reference evidence="1 2" key="1">
    <citation type="submission" date="2014-07" db="EMBL/GenBank/DDBJ databases">
        <title>Genome of Chryseobacterium piperi CTM.</title>
        <authorList>
            <person name="Pipes S.E."/>
            <person name="Stropko S.J."/>
            <person name="Newman J.D."/>
        </authorList>
    </citation>
    <scope>NUCLEOTIDE SEQUENCE [LARGE SCALE GENOMIC DNA]</scope>
    <source>
        <strain evidence="1 2">CTM</strain>
    </source>
</reference>
<dbReference type="Gene3D" id="3.40.630.30">
    <property type="match status" value="1"/>
</dbReference>
<dbReference type="STRING" id="558152.IQ37_06680"/>
<protein>
    <recommendedName>
        <fullName evidence="3">BioF2-like acetyltransferase domain-containing protein</fullName>
    </recommendedName>
</protein>
<dbReference type="RefSeq" id="WP_034682797.1">
    <property type="nucleotide sequence ID" value="NZ_CP023049.2"/>
</dbReference>
<sequence>MIRRLRYNEIDFKRYAECLESSEQIKYSASKIFLDVTGKQCWELLVYGDYEAVMPIPYVKKYGIKIVCNPMLCQQLGIFSKKDDSSVNEKFLDFLNRNYLVRIYKFNDSNQFVSKIKQKKNFLIHPDSYEKVFAKYSPKRKRKLRLDRDVLPVCNIKSISFNDAKSFIELNMLGLDKEEDLSGFLRIFERFYELGSFQFTAFYYQDKIINMIATYKDVRTVALLGTFNDKEYVKISGASILIDDMIKQNIDTHIFDFEGGDIPNIEEFFRGFRPDLKPYGFVEKPVKVLVTDLIKFMLMGRLSVLK</sequence>
<evidence type="ECO:0000313" key="1">
    <source>
        <dbReference type="EMBL" id="KFF29237.1"/>
    </source>
</evidence>
<evidence type="ECO:0008006" key="3">
    <source>
        <dbReference type="Google" id="ProtNLM"/>
    </source>
</evidence>
<evidence type="ECO:0000313" key="2">
    <source>
        <dbReference type="Proteomes" id="UP000028709"/>
    </source>
</evidence>
<keyword evidence="2" id="KW-1185">Reference proteome</keyword>
<dbReference type="AlphaFoldDB" id="A0A086BJX3"/>
<dbReference type="eggNOG" id="COG5653">
    <property type="taxonomic scope" value="Bacteria"/>
</dbReference>
<dbReference type="InterPro" id="IPR016181">
    <property type="entry name" value="Acyl_CoA_acyltransferase"/>
</dbReference>
<dbReference type="Proteomes" id="UP000028709">
    <property type="component" value="Unassembled WGS sequence"/>
</dbReference>
<dbReference type="SUPFAM" id="SSF55729">
    <property type="entry name" value="Acyl-CoA N-acyltransferases (Nat)"/>
    <property type="match status" value="1"/>
</dbReference>
<comment type="caution">
    <text evidence="1">The sequence shown here is derived from an EMBL/GenBank/DDBJ whole genome shotgun (WGS) entry which is preliminary data.</text>
</comment>
<dbReference type="EMBL" id="JPRJ01000008">
    <property type="protein sequence ID" value="KFF29237.1"/>
    <property type="molecule type" value="Genomic_DNA"/>
</dbReference>
<gene>
    <name evidence="1" type="ORF">IQ37_06680</name>
</gene>
<dbReference type="KEGG" id="cpip:CJF12_05470"/>
<proteinExistence type="predicted"/>
<organism evidence="1 2">
    <name type="scientific">Chryseobacterium piperi</name>
    <dbReference type="NCBI Taxonomy" id="558152"/>
    <lineage>
        <taxon>Bacteria</taxon>
        <taxon>Pseudomonadati</taxon>
        <taxon>Bacteroidota</taxon>
        <taxon>Flavobacteriia</taxon>
        <taxon>Flavobacteriales</taxon>
        <taxon>Weeksellaceae</taxon>
        <taxon>Chryseobacterium group</taxon>
        <taxon>Chryseobacterium</taxon>
    </lineage>
</organism>
<dbReference type="OrthoDB" id="1113003at2"/>
<name>A0A086BJX3_9FLAO</name>